<evidence type="ECO:0000313" key="3">
    <source>
        <dbReference type="EMBL" id="QNJ98891.1"/>
    </source>
</evidence>
<dbReference type="Pfam" id="PF13568">
    <property type="entry name" value="OMP_b-brl_2"/>
    <property type="match status" value="1"/>
</dbReference>
<dbReference type="AlphaFoldDB" id="A0A7G8PX25"/>
<gene>
    <name evidence="3" type="ORF">ALE3EI_2352</name>
</gene>
<name>A0A7G8PX25_9FLAO</name>
<evidence type="ECO:0000256" key="1">
    <source>
        <dbReference type="SAM" id="SignalP"/>
    </source>
</evidence>
<dbReference type="SUPFAM" id="SSF56925">
    <property type="entry name" value="OMPA-like"/>
    <property type="match status" value="1"/>
</dbReference>
<dbReference type="EMBL" id="CP052909">
    <property type="protein sequence ID" value="QNJ98891.1"/>
    <property type="molecule type" value="Genomic_DNA"/>
</dbReference>
<feature type="domain" description="Outer membrane protein beta-barrel" evidence="2">
    <location>
        <begin position="19"/>
        <end position="161"/>
    </location>
</feature>
<keyword evidence="1" id="KW-0732">Signal</keyword>
<dbReference type="Proteomes" id="UP000515514">
    <property type="component" value="Chromosome"/>
</dbReference>
<feature type="chain" id="PRO_5028804562" description="Outer membrane protein beta-barrel domain-containing protein" evidence="1">
    <location>
        <begin position="20"/>
        <end position="181"/>
    </location>
</feature>
<sequence length="181" mass="19211">MKKIILGIFALLLFGNVSAQGLDLGVKAGVNFANITDASGLSNRTGFVAGVFLGGKLNDNIGIQGELLYSQQGAEFELGDFNLDYVNVPILLKYYVKNGLNLQLGPQFGVIVNDEARTVVGEVIDDIATNDFDIAGVVGIGYDIPLGLRVSGRYQFGLSDVPEMGKGKNSVVTLALGYSFL</sequence>
<dbReference type="InterPro" id="IPR011250">
    <property type="entry name" value="OMP/PagP_B-barrel"/>
</dbReference>
<dbReference type="InterPro" id="IPR025665">
    <property type="entry name" value="Beta-barrel_OMP_2"/>
</dbReference>
<protein>
    <recommendedName>
        <fullName evidence="2">Outer membrane protein beta-barrel domain-containing protein</fullName>
    </recommendedName>
</protein>
<reference evidence="3 4" key="1">
    <citation type="submission" date="2020-04" db="EMBL/GenBank/DDBJ databases">
        <title>Genome sequence of Altibacter aquimarinus strain ALE3EI.</title>
        <authorList>
            <person name="Oh H.-M."/>
            <person name="Jang D."/>
        </authorList>
    </citation>
    <scope>NUCLEOTIDE SEQUENCE [LARGE SCALE GENOMIC DNA]</scope>
    <source>
        <strain evidence="3 4">ALE3EI</strain>
    </source>
</reference>
<dbReference type="Gene3D" id="2.40.160.20">
    <property type="match status" value="1"/>
</dbReference>
<evidence type="ECO:0000259" key="2">
    <source>
        <dbReference type="Pfam" id="PF13568"/>
    </source>
</evidence>
<accession>A0A7G8PX25</accession>
<proteinExistence type="predicted"/>
<keyword evidence="4" id="KW-1185">Reference proteome</keyword>
<organism evidence="3 4">
    <name type="scientific">Constantimarinum furrinae</name>
    <dbReference type="NCBI Taxonomy" id="2562285"/>
    <lineage>
        <taxon>Bacteria</taxon>
        <taxon>Pseudomonadati</taxon>
        <taxon>Bacteroidota</taxon>
        <taxon>Flavobacteriia</taxon>
        <taxon>Flavobacteriales</taxon>
        <taxon>Flavobacteriaceae</taxon>
        <taxon>Altibacter/Constantimarinum group</taxon>
        <taxon>Constantimarinum</taxon>
    </lineage>
</organism>
<dbReference type="KEGG" id="alti:ALE3EI_2352"/>
<feature type="signal peptide" evidence="1">
    <location>
        <begin position="1"/>
        <end position="19"/>
    </location>
</feature>
<evidence type="ECO:0000313" key="4">
    <source>
        <dbReference type="Proteomes" id="UP000515514"/>
    </source>
</evidence>
<dbReference type="RefSeq" id="WP_186988917.1">
    <property type="nucleotide sequence ID" value="NZ_CP052909.1"/>
</dbReference>